<reference evidence="3 4" key="1">
    <citation type="journal article" date="2009" name="Stand. Genomic Sci.">
        <title>Complete genome sequence of Stackebrandtia nassauensis type strain (LLR-40K-21).</title>
        <authorList>
            <person name="Munk C."/>
            <person name="Lapidus A."/>
            <person name="Copeland A."/>
            <person name="Jando M."/>
            <person name="Mayilraj S."/>
            <person name="Glavina Del Rio T."/>
            <person name="Nolan M."/>
            <person name="Chen F."/>
            <person name="Lucas S."/>
            <person name="Tice H."/>
            <person name="Cheng J.F."/>
            <person name="Han C."/>
            <person name="Detter J.C."/>
            <person name="Bruce D."/>
            <person name="Goodwin L."/>
            <person name="Chain P."/>
            <person name="Pitluck S."/>
            <person name="Goker M."/>
            <person name="Ovchinikova G."/>
            <person name="Pati A."/>
            <person name="Ivanova N."/>
            <person name="Mavromatis K."/>
            <person name="Chen A."/>
            <person name="Palaniappan K."/>
            <person name="Land M."/>
            <person name="Hauser L."/>
            <person name="Chang Y.J."/>
            <person name="Jeffries C.D."/>
            <person name="Bristow J."/>
            <person name="Eisen J.A."/>
            <person name="Markowitz V."/>
            <person name="Hugenholtz P."/>
            <person name="Kyrpides N.C."/>
            <person name="Klenk H.P."/>
        </authorList>
    </citation>
    <scope>NUCLEOTIDE SEQUENCE [LARGE SCALE GENOMIC DNA]</scope>
    <source>
        <strain evidence="4">DSM 44728 / CIP 108903 / NRRL B-16338 / NBRC 102104 / LLR-40K-21</strain>
    </source>
</reference>
<dbReference type="AlphaFoldDB" id="D3QAD9"/>
<evidence type="ECO:0000259" key="2">
    <source>
        <dbReference type="Pfam" id="PF10756"/>
    </source>
</evidence>
<dbReference type="STRING" id="446470.Snas_3051"/>
<keyword evidence="1" id="KW-1133">Transmembrane helix</keyword>
<dbReference type="InterPro" id="IPR019692">
    <property type="entry name" value="CFP-6_PH"/>
</dbReference>
<gene>
    <name evidence="3" type="ordered locus">Snas_3051</name>
</gene>
<proteinExistence type="predicted"/>
<keyword evidence="1" id="KW-0812">Transmembrane</keyword>
<dbReference type="OrthoDB" id="5191452at2"/>
<protein>
    <recommendedName>
        <fullName evidence="2">Low molecular weight protein antigen 6 PH domain-containing protein</fullName>
    </recommendedName>
</protein>
<dbReference type="eggNOG" id="ENOG50331K6">
    <property type="taxonomic scope" value="Bacteria"/>
</dbReference>
<dbReference type="RefSeq" id="WP_013018293.1">
    <property type="nucleotide sequence ID" value="NC_013947.1"/>
</dbReference>
<evidence type="ECO:0000313" key="4">
    <source>
        <dbReference type="Proteomes" id="UP000000844"/>
    </source>
</evidence>
<dbReference type="HOGENOM" id="CLU_110740_1_1_11"/>
<accession>D3QAD9</accession>
<dbReference type="EMBL" id="CP001778">
    <property type="protein sequence ID" value="ADD42722.1"/>
    <property type="molecule type" value="Genomic_DNA"/>
</dbReference>
<feature type="transmembrane region" description="Helical" evidence="1">
    <location>
        <begin position="20"/>
        <end position="41"/>
    </location>
</feature>
<keyword evidence="4" id="KW-1185">Reference proteome</keyword>
<dbReference type="KEGG" id="sna:Snas_3051"/>
<sequence>MNKTAGSGVELVASPRKTTIACWIGAVLVLAVCVVAATAMGGKTEGGGVFHSADAYAMVGLGVLAALGILTFARPRVWADEHKVRVRNLFGSTEVPWQIVESVRFPRGASWAMLELADDDVIAVMAIQSVDKDRAVAAVRRLRELLAESRGE</sequence>
<dbReference type="Pfam" id="PF10756">
    <property type="entry name" value="bPH_6"/>
    <property type="match status" value="1"/>
</dbReference>
<keyword evidence="1" id="KW-0472">Membrane</keyword>
<organism evidence="3 4">
    <name type="scientific">Stackebrandtia nassauensis (strain DSM 44728 / CIP 108903 / NRRL B-16338 / NBRC 102104 / LLR-40K-21)</name>
    <dbReference type="NCBI Taxonomy" id="446470"/>
    <lineage>
        <taxon>Bacteria</taxon>
        <taxon>Bacillati</taxon>
        <taxon>Actinomycetota</taxon>
        <taxon>Actinomycetes</taxon>
        <taxon>Glycomycetales</taxon>
        <taxon>Glycomycetaceae</taxon>
        <taxon>Stackebrandtia</taxon>
    </lineage>
</organism>
<evidence type="ECO:0000313" key="3">
    <source>
        <dbReference type="EMBL" id="ADD42722.1"/>
    </source>
</evidence>
<feature type="transmembrane region" description="Helical" evidence="1">
    <location>
        <begin position="53"/>
        <end position="73"/>
    </location>
</feature>
<name>D3QAD9_STANL</name>
<dbReference type="Proteomes" id="UP000000844">
    <property type="component" value="Chromosome"/>
</dbReference>
<feature type="domain" description="Low molecular weight protein antigen 6 PH" evidence="2">
    <location>
        <begin position="74"/>
        <end position="144"/>
    </location>
</feature>
<evidence type="ECO:0000256" key="1">
    <source>
        <dbReference type="SAM" id="Phobius"/>
    </source>
</evidence>